<gene>
    <name evidence="5" type="ORF">GV64_24245</name>
</gene>
<evidence type="ECO:0000313" key="5">
    <source>
        <dbReference type="EMBL" id="KEI73420.1"/>
    </source>
</evidence>
<dbReference type="SMART" id="SM00382">
    <property type="entry name" value="AAA"/>
    <property type="match status" value="1"/>
</dbReference>
<dbReference type="Gene3D" id="3.40.50.300">
    <property type="entry name" value="P-loop containing nucleotide triphosphate hydrolases"/>
    <property type="match status" value="1"/>
</dbReference>
<dbReference type="InterPro" id="IPR003959">
    <property type="entry name" value="ATPase_AAA_core"/>
</dbReference>
<dbReference type="GO" id="GO:0030163">
    <property type="term" value="P:protein catabolic process"/>
    <property type="evidence" value="ECO:0007669"/>
    <property type="project" value="InterPro"/>
</dbReference>
<dbReference type="STRING" id="305900.GV64_24245"/>
<evidence type="ECO:0000259" key="4">
    <source>
        <dbReference type="SMART" id="SM00382"/>
    </source>
</evidence>
<dbReference type="GO" id="GO:0016887">
    <property type="term" value="F:ATP hydrolysis activity"/>
    <property type="evidence" value="ECO:0007669"/>
    <property type="project" value="InterPro"/>
</dbReference>
<dbReference type="RefSeq" id="WP_020582468.1">
    <property type="nucleotide sequence ID" value="NZ_JOJP01000001.1"/>
</dbReference>
<dbReference type="Pfam" id="PF00004">
    <property type="entry name" value="AAA"/>
    <property type="match status" value="1"/>
</dbReference>
<accession>A0A081KGZ4</accession>
<name>A0A081KGZ4_9GAMM</name>
<dbReference type="InterPro" id="IPR003593">
    <property type="entry name" value="AAA+_ATPase"/>
</dbReference>
<dbReference type="EMBL" id="JOJP01000001">
    <property type="protein sequence ID" value="KEI73420.1"/>
    <property type="molecule type" value="Genomic_DNA"/>
</dbReference>
<evidence type="ECO:0000256" key="2">
    <source>
        <dbReference type="SAM" id="Phobius"/>
    </source>
</evidence>
<feature type="signal peptide" evidence="3">
    <location>
        <begin position="1"/>
        <end position="23"/>
    </location>
</feature>
<feature type="chain" id="PRO_5001758890" description="AAA+ ATPase domain-containing protein" evidence="3">
    <location>
        <begin position="24"/>
        <end position="517"/>
    </location>
</feature>
<reference evidence="5 6" key="1">
    <citation type="submission" date="2014-06" db="EMBL/GenBank/DDBJ databases">
        <title>Whole Genome Sequences of Three Symbiotic Endozoicomonas Bacteria.</title>
        <authorList>
            <person name="Neave M.J."/>
            <person name="Apprill A."/>
            <person name="Voolstra C.R."/>
        </authorList>
    </citation>
    <scope>NUCLEOTIDE SEQUENCE [LARGE SCALE GENOMIC DNA]</scope>
    <source>
        <strain evidence="5 6">DSM 22380</strain>
    </source>
</reference>
<dbReference type="eggNOG" id="COG0466">
    <property type="taxonomic scope" value="Bacteria"/>
</dbReference>
<dbReference type="AlphaFoldDB" id="A0A081KGZ4"/>
<evidence type="ECO:0000313" key="6">
    <source>
        <dbReference type="Proteomes" id="UP000027997"/>
    </source>
</evidence>
<keyword evidence="2" id="KW-0812">Transmembrane</keyword>
<keyword evidence="2" id="KW-1133">Transmembrane helix</keyword>
<protein>
    <recommendedName>
        <fullName evidence="4">AAA+ ATPase domain-containing protein</fullName>
    </recommendedName>
</protein>
<keyword evidence="3" id="KW-0732">Signal</keyword>
<dbReference type="SUPFAM" id="SSF52540">
    <property type="entry name" value="P-loop containing nucleoside triphosphate hydrolases"/>
    <property type="match status" value="1"/>
</dbReference>
<comment type="caution">
    <text evidence="5">The sequence shown here is derived from an EMBL/GenBank/DDBJ whole genome shotgun (WGS) entry which is preliminary data.</text>
</comment>
<keyword evidence="2" id="KW-0472">Membrane</keyword>
<organism evidence="5 6">
    <name type="scientific">Endozoicomonas elysicola</name>
    <dbReference type="NCBI Taxonomy" id="305900"/>
    <lineage>
        <taxon>Bacteria</taxon>
        <taxon>Pseudomonadati</taxon>
        <taxon>Pseudomonadota</taxon>
        <taxon>Gammaproteobacteria</taxon>
        <taxon>Oceanospirillales</taxon>
        <taxon>Endozoicomonadaceae</taxon>
        <taxon>Endozoicomonas</taxon>
    </lineage>
</organism>
<proteinExistence type="predicted"/>
<feature type="transmembrane region" description="Helical" evidence="2">
    <location>
        <begin position="130"/>
        <end position="154"/>
    </location>
</feature>
<sequence length="517" mass="58218">MKLFKQFGIYLIISIILFPMVQADETAVTPDKLHISYLRQYMANNRFFDRLNASGGHSGQPIEAQVKSGRAEARRQYDWVIREYPLYESIPYLAFYSVAFIVGGTAYAYKDAISNYMLHSSAFTRILMSAGIGAGVGLTAATTIPFGMNVYYGIFAPKLAEENLIIAYGAKKKLLDKRTQHYIEDELFYSFWRSPSSEALARLQKILDKALRLPFYSKELVYDEEKIDEVLRDYPSHVADRLKLFAHSELIYQQTDSTIYDSHYPIYFLGAPGTGKTYAAKQLAEAMGTNLAVVTLDGASIDDIVGTPFESADAKAGRILDAIVARTTSSQDVNHHNQILLIDEFDRLFISGNEKSKDVLSFMLKLLDPANRSYYSPYLKTEVRLPDTIILAGNRDIHELSTHDPELEAIASRLDKVVFEGFNTEAKKKIAFEIMIPNKERRYQSAGKLFADFTLPESGLEMISEFIETDDDPGLRSLEKYISQVFERFAHSLGPKSLAPAGKEVDHRNRQSAAEAA</sequence>
<dbReference type="GO" id="GO:0005524">
    <property type="term" value="F:ATP binding"/>
    <property type="evidence" value="ECO:0007669"/>
    <property type="project" value="InterPro"/>
</dbReference>
<feature type="domain" description="AAA+ ATPase" evidence="4">
    <location>
        <begin position="262"/>
        <end position="424"/>
    </location>
</feature>
<dbReference type="Proteomes" id="UP000027997">
    <property type="component" value="Unassembled WGS sequence"/>
</dbReference>
<keyword evidence="6" id="KW-1185">Reference proteome</keyword>
<feature type="region of interest" description="Disordered" evidence="1">
    <location>
        <begin position="495"/>
        <end position="517"/>
    </location>
</feature>
<feature type="transmembrane region" description="Helical" evidence="2">
    <location>
        <begin position="90"/>
        <end position="109"/>
    </location>
</feature>
<dbReference type="InterPro" id="IPR027065">
    <property type="entry name" value="Lon_Prtase"/>
</dbReference>
<dbReference type="GO" id="GO:0004252">
    <property type="term" value="F:serine-type endopeptidase activity"/>
    <property type="evidence" value="ECO:0007669"/>
    <property type="project" value="InterPro"/>
</dbReference>
<dbReference type="PANTHER" id="PTHR10046">
    <property type="entry name" value="ATP DEPENDENT LON PROTEASE FAMILY MEMBER"/>
    <property type="match status" value="1"/>
</dbReference>
<dbReference type="InterPro" id="IPR027417">
    <property type="entry name" value="P-loop_NTPase"/>
</dbReference>
<dbReference type="GO" id="GO:0004176">
    <property type="term" value="F:ATP-dependent peptidase activity"/>
    <property type="evidence" value="ECO:0007669"/>
    <property type="project" value="InterPro"/>
</dbReference>
<dbReference type="CDD" id="cd00009">
    <property type="entry name" value="AAA"/>
    <property type="match status" value="1"/>
</dbReference>
<evidence type="ECO:0000256" key="1">
    <source>
        <dbReference type="SAM" id="MobiDB-lite"/>
    </source>
</evidence>
<evidence type="ECO:0000256" key="3">
    <source>
        <dbReference type="SAM" id="SignalP"/>
    </source>
</evidence>